<evidence type="ECO:0000313" key="7">
    <source>
        <dbReference type="Proteomes" id="UP000255295"/>
    </source>
</evidence>
<dbReference type="InterPro" id="IPR001119">
    <property type="entry name" value="SLH_dom"/>
</dbReference>
<feature type="domain" description="SLH" evidence="3">
    <location>
        <begin position="409"/>
        <end position="473"/>
    </location>
</feature>
<dbReference type="GO" id="GO:0045493">
    <property type="term" value="P:xylan catabolic process"/>
    <property type="evidence" value="ECO:0007669"/>
    <property type="project" value="UniProtKB-KW"/>
</dbReference>
<dbReference type="Proteomes" id="UP000238825">
    <property type="component" value="Chromosome"/>
</dbReference>
<name>A0A2S0JY92_LYSSH</name>
<evidence type="ECO:0000256" key="2">
    <source>
        <dbReference type="SAM" id="SignalP"/>
    </source>
</evidence>
<keyword evidence="4" id="KW-0858">Xylan degradation</keyword>
<dbReference type="PANTHER" id="PTHR43308">
    <property type="entry name" value="OUTER MEMBRANE PROTEIN ALPHA-RELATED"/>
    <property type="match status" value="1"/>
</dbReference>
<dbReference type="EC" id="3.2.1.8" evidence="5"/>
<feature type="domain" description="SLH" evidence="3">
    <location>
        <begin position="344"/>
        <end position="407"/>
    </location>
</feature>
<evidence type="ECO:0000256" key="1">
    <source>
        <dbReference type="ARBA" id="ARBA00022729"/>
    </source>
</evidence>
<proteinExistence type="predicted"/>
<evidence type="ECO:0000313" key="5">
    <source>
        <dbReference type="EMBL" id="SUV18205.1"/>
    </source>
</evidence>
<keyword evidence="4" id="KW-0624">Polysaccharide degradation</keyword>
<reference evidence="5 7" key="2">
    <citation type="submission" date="2018-06" db="EMBL/GenBank/DDBJ databases">
        <authorList>
            <consortium name="Pathogen Informatics"/>
            <person name="Doyle S."/>
        </authorList>
    </citation>
    <scope>NUCLEOTIDE SEQUENCE [LARGE SCALE GENOMIC DNA]</scope>
    <source>
        <strain evidence="5 7">NCTC10338</strain>
    </source>
</reference>
<keyword evidence="4" id="KW-0119">Carbohydrate metabolism</keyword>
<dbReference type="PROSITE" id="PS51272">
    <property type="entry name" value="SLH"/>
    <property type="match status" value="3"/>
</dbReference>
<keyword evidence="1 2" id="KW-0732">Signal</keyword>
<dbReference type="GO" id="GO:0031176">
    <property type="term" value="F:endo-1,4-beta-xylanase activity"/>
    <property type="evidence" value="ECO:0007669"/>
    <property type="project" value="UniProtKB-EC"/>
</dbReference>
<organism evidence="4 6">
    <name type="scientific">Lysinibacillus sphaericus</name>
    <name type="common">Bacillus sphaericus</name>
    <dbReference type="NCBI Taxonomy" id="1421"/>
    <lineage>
        <taxon>Bacteria</taxon>
        <taxon>Bacillati</taxon>
        <taxon>Bacillota</taxon>
        <taxon>Bacilli</taxon>
        <taxon>Bacillales</taxon>
        <taxon>Bacillaceae</taxon>
        <taxon>Lysinibacillus</taxon>
    </lineage>
</organism>
<reference evidence="4 6" key="1">
    <citation type="submission" date="2017-03" db="EMBL/GenBank/DDBJ databases">
        <title>The whole genome sequencing and assembly of Lysinibacillus sphaericus DSM 28T strain.</title>
        <authorList>
            <person name="Lee Y.-J."/>
            <person name="Yi H."/>
            <person name="Bahn Y.-S."/>
            <person name="Kim J.F."/>
            <person name="Lee D.-W."/>
        </authorList>
    </citation>
    <scope>NUCLEOTIDE SEQUENCE [LARGE SCALE GENOMIC DNA]</scope>
    <source>
        <strain evidence="4 6">DSM 28</strain>
    </source>
</reference>
<dbReference type="InterPro" id="IPR051465">
    <property type="entry name" value="Cell_Envelope_Struct_Comp"/>
</dbReference>
<dbReference type="EMBL" id="CP019980">
    <property type="protein sequence ID" value="AVK96039.1"/>
    <property type="molecule type" value="Genomic_DNA"/>
</dbReference>
<evidence type="ECO:0000313" key="4">
    <source>
        <dbReference type="EMBL" id="AVK96039.1"/>
    </source>
</evidence>
<dbReference type="Proteomes" id="UP000255295">
    <property type="component" value="Unassembled WGS sequence"/>
</dbReference>
<dbReference type="EMBL" id="UFSZ01000001">
    <property type="protein sequence ID" value="SUV18205.1"/>
    <property type="molecule type" value="Genomic_DNA"/>
</dbReference>
<dbReference type="RefSeq" id="WP_024363206.1">
    <property type="nucleotide sequence ID" value="NZ_BJNS01000003.1"/>
</dbReference>
<dbReference type="GeneID" id="48275974"/>
<keyword evidence="4" id="KW-0378">Hydrolase</keyword>
<dbReference type="PANTHER" id="PTHR43308:SF5">
    <property type="entry name" value="S-LAYER PROTEIN _ PEPTIDOGLYCAN ENDO-BETA-N-ACETYLGLUCOSAMINIDASE"/>
    <property type="match status" value="1"/>
</dbReference>
<feature type="chain" id="PRO_5039057136" evidence="2">
    <location>
        <begin position="27"/>
        <end position="482"/>
    </location>
</feature>
<dbReference type="Pfam" id="PF00395">
    <property type="entry name" value="SLH"/>
    <property type="match status" value="3"/>
</dbReference>
<protein>
    <submittedName>
        <fullName evidence="4">1,4-beta-xylanase</fullName>
    </submittedName>
    <submittedName>
        <fullName evidence="5">S-layer protein</fullName>
        <ecNumber evidence="5">3.2.1.8</ecNumber>
    </submittedName>
</protein>
<keyword evidence="4" id="KW-0326">Glycosidase</keyword>
<sequence length="482" mass="53512">MRKQVLKVLLALMMVFVMGTSILADASATSVETTGAVKNEYTYEEAVFITGTPIIFKGTSKDIKITQKESKGKLTETYSLKLTASNGATLTRNIAYESDVVNYATIGQKTSNGVVKKYSEKIVVGKITYTLADYQFSQGTVTDNRAASDYYSGNVISRKTYTFQTGSGKTAKTNTVIIETDSRHAGYENFWGATETQITESVYSYSDGTTSHVKNRLSTSKSRVLNYEENPGSLASFDGGYAVVSEKDVISEYTYDLASGQKGKVDLNTEFTPTIERLIIPKFRDLSNHYAKAAIEKLYSLGIYSDTSNFFSPNTPMKRIDFTIAIGKAVDLRVMEEKNTKKTSTSVFKDVKRTMKDYAYIESAVNKGIIKGVTPDYFKPDNAITRAQAAAIFVRALGLENKAPDPGYVTKFKDDAQIPNYSRDGIYIVNELGLMTGDPVTGRFNPNQPLTRAQASAVLERFLNYLENDLKQNYRDDILFFN</sequence>
<evidence type="ECO:0000313" key="6">
    <source>
        <dbReference type="Proteomes" id="UP000238825"/>
    </source>
</evidence>
<evidence type="ECO:0000259" key="3">
    <source>
        <dbReference type="PROSITE" id="PS51272"/>
    </source>
</evidence>
<feature type="domain" description="SLH" evidence="3">
    <location>
        <begin position="278"/>
        <end position="340"/>
    </location>
</feature>
<dbReference type="AlphaFoldDB" id="A0A2S0JY92"/>
<gene>
    <name evidence="5" type="primary">xynA1_2</name>
    <name evidence="4" type="ORF">LS41612_07140</name>
    <name evidence="5" type="ORF">NCTC10338_03327</name>
</gene>
<accession>A0A2S0JY92</accession>
<feature type="signal peptide" evidence="2">
    <location>
        <begin position="1"/>
        <end position="26"/>
    </location>
</feature>